<accession>A0A1S1UEM4</accession>
<proteinExistence type="predicted"/>
<evidence type="ECO:0000313" key="1">
    <source>
        <dbReference type="EMBL" id="OHV98479.1"/>
    </source>
</evidence>
<sequence length="335" mass="39084">MIQKGARVLFISPRTFDYEKEIKAELELAGCQVDWHDDRPASTPLVKALIRFRPELVATMCDRYFDRIIHDARAIAYDAVFVIKGEAISAERLRMLRESQPTARFLYYSWDSLKNFKNGEVKLSYFDKAYSFDRLDTVNIPHVRHLPLFYISVYEAMAARQAEKNTNDIGMLFLGTVHSDRYAVVRRIVAAARRAGMTLPVYTHFYYQSKWVMAVRKLFDRDFRAIPWKDVQWHSLNKQQILDLFSRSEIVLDIHHPGQTGLTMRTIECLGAGKKMITTNADVVSYDFYRPENILVLDRQTTDLPADFLRTAYVSLPDDMYCRYSLRSWLAEIFA</sequence>
<dbReference type="Proteomes" id="UP000179840">
    <property type="component" value="Unassembled WGS sequence"/>
</dbReference>
<gene>
    <name evidence="1" type="ORF">AKG95_04400</name>
</gene>
<organism evidence="1 2">
    <name type="scientific">Janthinobacterium lividum</name>
    <dbReference type="NCBI Taxonomy" id="29581"/>
    <lineage>
        <taxon>Bacteria</taxon>
        <taxon>Pseudomonadati</taxon>
        <taxon>Pseudomonadota</taxon>
        <taxon>Betaproteobacteria</taxon>
        <taxon>Burkholderiales</taxon>
        <taxon>Oxalobacteraceae</taxon>
        <taxon>Janthinobacterium</taxon>
    </lineage>
</organism>
<dbReference type="RefSeq" id="WP_071075658.1">
    <property type="nucleotide sequence ID" value="NZ_LFKP01000003.1"/>
</dbReference>
<evidence type="ECO:0008006" key="3">
    <source>
        <dbReference type="Google" id="ProtNLM"/>
    </source>
</evidence>
<dbReference type="EMBL" id="LFKP01000003">
    <property type="protein sequence ID" value="OHV98479.1"/>
    <property type="molecule type" value="Genomic_DNA"/>
</dbReference>
<comment type="caution">
    <text evidence="1">The sequence shown here is derived from an EMBL/GenBank/DDBJ whole genome shotgun (WGS) entry which is preliminary data.</text>
</comment>
<name>A0A1S1UEM4_9BURK</name>
<evidence type="ECO:0000313" key="2">
    <source>
        <dbReference type="Proteomes" id="UP000179840"/>
    </source>
</evidence>
<dbReference type="AlphaFoldDB" id="A0A1S1UEM4"/>
<protein>
    <recommendedName>
        <fullName evidence="3">Lipopolysaccharide biosynthesis protein</fullName>
    </recommendedName>
</protein>
<reference evidence="1 2" key="1">
    <citation type="submission" date="2015-06" db="EMBL/GenBank/DDBJ databases">
        <title>Draft genome sequencing of a biphenyl-degrading bacterium, Janthinobacterium lividum MEG1.</title>
        <authorList>
            <person name="Shimodaira J."/>
            <person name="Hatta T."/>
        </authorList>
    </citation>
    <scope>NUCLEOTIDE SEQUENCE [LARGE SCALE GENOMIC DNA]</scope>
    <source>
        <strain evidence="1 2">MEG1</strain>
    </source>
</reference>